<dbReference type="InterPro" id="IPR014048">
    <property type="entry name" value="MethylDNA_cys_MeTrfase_DNA-bd"/>
</dbReference>
<comment type="caution">
    <text evidence="3">The sequence shown here is derived from an EMBL/GenBank/DDBJ whole genome shotgun (WGS) entry which is preliminary data.</text>
</comment>
<dbReference type="EMBL" id="LKVB01000003">
    <property type="protein sequence ID" value="PHJ27904.1"/>
    <property type="molecule type" value="Genomic_DNA"/>
</dbReference>
<organism evidence="3 4">
    <name type="scientific">Cutibacterium acnes</name>
    <name type="common">Propionibacterium acnes</name>
    <dbReference type="NCBI Taxonomy" id="1747"/>
    <lineage>
        <taxon>Bacteria</taxon>
        <taxon>Bacillati</taxon>
        <taxon>Actinomycetota</taxon>
        <taxon>Actinomycetes</taxon>
        <taxon>Propionibacteriales</taxon>
        <taxon>Propionibacteriaceae</taxon>
        <taxon>Cutibacterium</taxon>
    </lineage>
</organism>
<protein>
    <submittedName>
        <fullName evidence="3">Methyltransferase</fullName>
    </submittedName>
</protein>
<dbReference type="InterPro" id="IPR036217">
    <property type="entry name" value="MethylDNA_cys_MeTrfase_DNAb"/>
</dbReference>
<accession>A0AA44ZF89</accession>
<dbReference type="Pfam" id="PF01035">
    <property type="entry name" value="DNA_binding_1"/>
    <property type="match status" value="1"/>
</dbReference>
<dbReference type="Proteomes" id="UP000223982">
    <property type="component" value="Unassembled WGS sequence"/>
</dbReference>
<dbReference type="GO" id="GO:0006281">
    <property type="term" value="P:DNA repair"/>
    <property type="evidence" value="ECO:0007669"/>
    <property type="project" value="InterPro"/>
</dbReference>
<name>A0AA44ZF89_CUTAC</name>
<evidence type="ECO:0000313" key="3">
    <source>
        <dbReference type="EMBL" id="PHJ27904.1"/>
    </source>
</evidence>
<dbReference type="RefSeq" id="WP_002513975.1">
    <property type="nucleotide sequence ID" value="NZ_CABIZT010000001.1"/>
</dbReference>
<gene>
    <name evidence="3" type="ORF">APS60_03760</name>
</gene>
<evidence type="ECO:0000256" key="1">
    <source>
        <dbReference type="ARBA" id="ARBA00022763"/>
    </source>
</evidence>
<proteinExistence type="predicted"/>
<evidence type="ECO:0000313" key="4">
    <source>
        <dbReference type="Proteomes" id="UP000223982"/>
    </source>
</evidence>
<feature type="domain" description="Methylated-DNA-[protein]-cysteine S-methyltransferase DNA binding" evidence="2">
    <location>
        <begin position="7"/>
        <end position="69"/>
    </location>
</feature>
<dbReference type="GO" id="GO:0008168">
    <property type="term" value="F:methyltransferase activity"/>
    <property type="evidence" value="ECO:0007669"/>
    <property type="project" value="UniProtKB-KW"/>
</dbReference>
<keyword evidence="1" id="KW-0227">DNA damage</keyword>
<sequence>MTSTVDDVLAAVEALPAGTVVSYSDVAQLVGTSPRRVGTIMACEGQEVDWWRVTTVRGTLPEHLMAHARQHWDEEGLGGGTTMLRDHAPDPAEWERNWQQLRGRI</sequence>
<evidence type="ECO:0000259" key="2">
    <source>
        <dbReference type="Pfam" id="PF01035"/>
    </source>
</evidence>
<reference evidence="3 4" key="1">
    <citation type="submission" date="2017-02" db="EMBL/GenBank/DDBJ databases">
        <title>Prevalence of linear plasmids in Propionibacterium acnes isolates obtained from cancerous prostatic tissue.</title>
        <authorList>
            <person name="Davidsson S."/>
            <person name="Bruggemann H."/>
        </authorList>
    </citation>
    <scope>NUCLEOTIDE SEQUENCE [LARGE SCALE GENOMIC DNA]</scope>
    <source>
        <strain evidence="3 4">09-9</strain>
    </source>
</reference>
<dbReference type="InterPro" id="IPR036388">
    <property type="entry name" value="WH-like_DNA-bd_sf"/>
</dbReference>
<dbReference type="GO" id="GO:0032259">
    <property type="term" value="P:methylation"/>
    <property type="evidence" value="ECO:0007669"/>
    <property type="project" value="UniProtKB-KW"/>
</dbReference>
<dbReference type="AlphaFoldDB" id="A0AA44ZF89"/>
<dbReference type="KEGG" id="cacn:RN83_04100"/>
<keyword evidence="3" id="KW-0808">Transferase</keyword>
<dbReference type="Gene3D" id="1.10.10.10">
    <property type="entry name" value="Winged helix-like DNA-binding domain superfamily/Winged helix DNA-binding domain"/>
    <property type="match status" value="1"/>
</dbReference>
<dbReference type="SUPFAM" id="SSF46767">
    <property type="entry name" value="Methylated DNA-protein cysteine methyltransferase, C-terminal domain"/>
    <property type="match status" value="1"/>
</dbReference>
<keyword evidence="3" id="KW-0489">Methyltransferase</keyword>